<accession>A0ABN6VLF7</accession>
<gene>
    <name evidence="1" type="ORF">SS37A_30650</name>
</gene>
<dbReference type="Proteomes" id="UP001317629">
    <property type="component" value="Chromosome"/>
</dbReference>
<dbReference type="EMBL" id="AP027142">
    <property type="protein sequence ID" value="BDV35536.1"/>
    <property type="molecule type" value="Genomic_DNA"/>
</dbReference>
<evidence type="ECO:0000313" key="2">
    <source>
        <dbReference type="Proteomes" id="UP001317629"/>
    </source>
</evidence>
<name>A0ABN6VLF7_9HYPH</name>
<proteinExistence type="predicted"/>
<keyword evidence="2" id="KW-1185">Reference proteome</keyword>
<reference evidence="1 2" key="1">
    <citation type="journal article" date="2023" name="Int. J. Syst. Evol. Microbiol.">
        <title>Methylocystis iwaonis sp. nov., a type II methane-oxidizing bacterium from surface soil of a rice paddy field in Japan, and emended description of the genus Methylocystis (ex Whittenbury et al. 1970) Bowman et al. 1993.</title>
        <authorList>
            <person name="Kaise H."/>
            <person name="Sawadogo J.B."/>
            <person name="Alam M.S."/>
            <person name="Ueno C."/>
            <person name="Dianou D."/>
            <person name="Shinjo R."/>
            <person name="Asakawa S."/>
        </authorList>
    </citation>
    <scope>NUCLEOTIDE SEQUENCE [LARGE SCALE GENOMIC DNA]</scope>
    <source>
        <strain evidence="1 2">SS37A-Re</strain>
    </source>
</reference>
<organism evidence="1 2">
    <name type="scientific">Methylocystis iwaonis</name>
    <dbReference type="NCBI Taxonomy" id="2885079"/>
    <lineage>
        <taxon>Bacteria</taxon>
        <taxon>Pseudomonadati</taxon>
        <taxon>Pseudomonadota</taxon>
        <taxon>Alphaproteobacteria</taxon>
        <taxon>Hyphomicrobiales</taxon>
        <taxon>Methylocystaceae</taxon>
        <taxon>Methylocystis</taxon>
    </lineage>
</organism>
<sequence>MDELTLLGSADPGAVIRGYGRRTRRTRALFEPLLEHQQILRRIIDAGLGEWIGVRLLDLRTPDAVR</sequence>
<evidence type="ECO:0000313" key="1">
    <source>
        <dbReference type="EMBL" id="BDV35536.1"/>
    </source>
</evidence>
<protein>
    <submittedName>
        <fullName evidence="1">Uncharacterized protein</fullName>
    </submittedName>
</protein>